<feature type="transmembrane region" description="Helical" evidence="6">
    <location>
        <begin position="561"/>
        <end position="585"/>
    </location>
</feature>
<evidence type="ECO:0008006" key="9">
    <source>
        <dbReference type="Google" id="ProtNLM"/>
    </source>
</evidence>
<feature type="transmembrane region" description="Helical" evidence="6">
    <location>
        <begin position="34"/>
        <end position="52"/>
    </location>
</feature>
<protein>
    <recommendedName>
        <fullName evidence="9">Auxin efflux carrier</fullName>
    </recommendedName>
</protein>
<evidence type="ECO:0000313" key="7">
    <source>
        <dbReference type="EMBL" id="VVT44222.1"/>
    </source>
</evidence>
<keyword evidence="3 6" id="KW-1133">Transmembrane helix</keyword>
<feature type="transmembrane region" description="Helical" evidence="6">
    <location>
        <begin position="138"/>
        <end position="160"/>
    </location>
</feature>
<dbReference type="InterPro" id="IPR040254">
    <property type="entry name" value="Ecm3-like"/>
</dbReference>
<organism evidence="7 8">
    <name type="scientific">Magnusiomyces paraingens</name>
    <dbReference type="NCBI Taxonomy" id="2606893"/>
    <lineage>
        <taxon>Eukaryota</taxon>
        <taxon>Fungi</taxon>
        <taxon>Dikarya</taxon>
        <taxon>Ascomycota</taxon>
        <taxon>Saccharomycotina</taxon>
        <taxon>Dipodascomycetes</taxon>
        <taxon>Dipodascales</taxon>
        <taxon>Dipodascaceae</taxon>
        <taxon>Magnusiomyces</taxon>
    </lineage>
</organism>
<comment type="subcellular location">
    <subcellularLocation>
        <location evidence="1">Membrane</location>
        <topology evidence="1">Multi-pass membrane protein</topology>
    </subcellularLocation>
</comment>
<accession>A0A5E8AYJ9</accession>
<keyword evidence="4 6" id="KW-0472">Membrane</keyword>
<evidence type="ECO:0000256" key="5">
    <source>
        <dbReference type="SAM" id="MobiDB-lite"/>
    </source>
</evidence>
<keyword evidence="8" id="KW-1185">Reference proteome</keyword>
<dbReference type="OrthoDB" id="435607at2759"/>
<name>A0A5E8AYJ9_9ASCO</name>
<dbReference type="GeneID" id="43579168"/>
<dbReference type="Proteomes" id="UP000398389">
    <property type="component" value="Unassembled WGS sequence"/>
</dbReference>
<reference evidence="7 8" key="1">
    <citation type="submission" date="2019-09" db="EMBL/GenBank/DDBJ databases">
        <authorList>
            <person name="Brejova B."/>
        </authorList>
    </citation>
    <scope>NUCLEOTIDE SEQUENCE [LARGE SCALE GENOMIC DNA]</scope>
</reference>
<evidence type="ECO:0000256" key="1">
    <source>
        <dbReference type="ARBA" id="ARBA00004141"/>
    </source>
</evidence>
<feature type="transmembrane region" description="Helical" evidence="6">
    <location>
        <begin position="7"/>
        <end position="28"/>
    </location>
</feature>
<dbReference type="RefSeq" id="XP_031850959.1">
    <property type="nucleotide sequence ID" value="XM_031995068.1"/>
</dbReference>
<feature type="compositionally biased region" description="Acidic residues" evidence="5">
    <location>
        <begin position="317"/>
        <end position="328"/>
    </location>
</feature>
<evidence type="ECO:0000313" key="8">
    <source>
        <dbReference type="Proteomes" id="UP000398389"/>
    </source>
</evidence>
<dbReference type="AlphaFoldDB" id="A0A5E8AYJ9"/>
<keyword evidence="2 6" id="KW-0812">Transmembrane</keyword>
<dbReference type="InterPro" id="IPR004776">
    <property type="entry name" value="Mem_transp_PIN-like"/>
</dbReference>
<feature type="transmembrane region" description="Helical" evidence="6">
    <location>
        <begin position="524"/>
        <end position="549"/>
    </location>
</feature>
<feature type="transmembrane region" description="Helical" evidence="6">
    <location>
        <begin position="447"/>
        <end position="474"/>
    </location>
</feature>
<proteinExistence type="predicted"/>
<feature type="transmembrane region" description="Helical" evidence="6">
    <location>
        <begin position="64"/>
        <end position="88"/>
    </location>
</feature>
<feature type="region of interest" description="Disordered" evidence="5">
    <location>
        <begin position="298"/>
        <end position="334"/>
    </location>
</feature>
<dbReference type="PANTHER" id="PTHR31274:SF1">
    <property type="entry name" value="AGL149CP"/>
    <property type="match status" value="1"/>
</dbReference>
<gene>
    <name evidence="7" type="ORF">SAPINGB_P000344</name>
</gene>
<evidence type="ECO:0000256" key="3">
    <source>
        <dbReference type="ARBA" id="ARBA00022989"/>
    </source>
</evidence>
<sequence>MALSIGGAIYIAIKPLVKIFLNCFMGFWLAKTKVVQSLSVVIVNYLMPALIFNKIIESLSGSDIKLIGVFCLTMVLYQVLGLFFGVAAKMLTPNPKYWTGGLIVAGTMTNIGDLPIAYVTTLAGGSLFSSTDGTRGTAYSIIFLTVFIFSFFNLGGYRLIQHDFTSRQRDIELNIYDKNQKNEPGIKHLIEVAVARYKKFREKKNPLEGAQAIPMPVAPKEPVKKVVIDTNHNTEIERSQDSLELRHFRSTGSMDDPRISRVPTETLSIEEALSDDQPVSRFHTTGSLSTTLRRYTTASSQRGPFIPGAGSLPSEGLFDDDDEDEDEKAEPLPAPEGMESVINAYSQTQRLQKVLSRQETGHVSEAGDKAAATTAKKKKKGNVVKRTLYRWRLGFLWGFFNNFLRPPSIALILAMTFTMIPWVRRLFYADPNKGNYGIPDAPDGRPALSFVMDITSFVGACEVPLGLATLGATIARLSLKSMPKGFWQTVVALTLGKLVILPIIAVAWTEKMKSLGWIDADNTIAIFVMIISSGVPSATSQVYLTAIYTSPDSDDHEEMDCLAACLIAQYASLIFTMTILLTYTLKKVLEF</sequence>
<dbReference type="Pfam" id="PF03547">
    <property type="entry name" value="Mem_trans"/>
    <property type="match status" value="1"/>
</dbReference>
<dbReference type="PANTHER" id="PTHR31274">
    <property type="entry name" value="PROTEIN ECM3"/>
    <property type="match status" value="1"/>
</dbReference>
<dbReference type="EMBL" id="CABVLU010000001">
    <property type="protein sequence ID" value="VVT44222.1"/>
    <property type="molecule type" value="Genomic_DNA"/>
</dbReference>
<evidence type="ECO:0000256" key="4">
    <source>
        <dbReference type="ARBA" id="ARBA00023136"/>
    </source>
</evidence>
<feature type="transmembrane region" description="Helical" evidence="6">
    <location>
        <begin position="486"/>
        <end position="508"/>
    </location>
</feature>
<dbReference type="GO" id="GO:0055085">
    <property type="term" value="P:transmembrane transport"/>
    <property type="evidence" value="ECO:0007669"/>
    <property type="project" value="InterPro"/>
</dbReference>
<evidence type="ECO:0000256" key="6">
    <source>
        <dbReference type="SAM" id="Phobius"/>
    </source>
</evidence>
<evidence type="ECO:0000256" key="2">
    <source>
        <dbReference type="ARBA" id="ARBA00022692"/>
    </source>
</evidence>
<dbReference type="GO" id="GO:0016020">
    <property type="term" value="C:membrane"/>
    <property type="evidence" value="ECO:0007669"/>
    <property type="project" value="UniProtKB-SubCell"/>
</dbReference>